<dbReference type="EMBL" id="SHNN01000002">
    <property type="protein sequence ID" value="MCX2981718.1"/>
    <property type="molecule type" value="Genomic_DNA"/>
</dbReference>
<dbReference type="SUPFAM" id="SSF53335">
    <property type="entry name" value="S-adenosyl-L-methionine-dependent methyltransferases"/>
    <property type="match status" value="1"/>
</dbReference>
<dbReference type="GO" id="GO:0032259">
    <property type="term" value="P:methylation"/>
    <property type="evidence" value="ECO:0007669"/>
    <property type="project" value="UniProtKB-KW"/>
</dbReference>
<gene>
    <name evidence="2" type="ORF">EYC98_12695</name>
</gene>
<evidence type="ECO:0000313" key="2">
    <source>
        <dbReference type="EMBL" id="MCX2981718.1"/>
    </source>
</evidence>
<keyword evidence="2" id="KW-0808">Transferase</keyword>
<name>A0ABT3THB8_9GAMM</name>
<keyword evidence="3" id="KW-1185">Reference proteome</keyword>
<dbReference type="PANTHER" id="PTHR34203:SF15">
    <property type="entry name" value="SLL1173 PROTEIN"/>
    <property type="match status" value="1"/>
</dbReference>
<protein>
    <submittedName>
        <fullName evidence="2">FkbM family methyltransferase</fullName>
    </submittedName>
</protein>
<dbReference type="InterPro" id="IPR029063">
    <property type="entry name" value="SAM-dependent_MTases_sf"/>
</dbReference>
<dbReference type="InterPro" id="IPR006342">
    <property type="entry name" value="FkbM_mtfrase"/>
</dbReference>
<dbReference type="Pfam" id="PF05050">
    <property type="entry name" value="Methyltransf_21"/>
    <property type="match status" value="1"/>
</dbReference>
<reference evidence="2" key="1">
    <citation type="submission" date="2019-02" db="EMBL/GenBank/DDBJ databases">
        <authorList>
            <person name="Li S.-H."/>
        </authorList>
    </citation>
    <scope>NUCLEOTIDE SEQUENCE</scope>
    <source>
        <strain evidence="2">IMCC14734</strain>
    </source>
</reference>
<dbReference type="GO" id="GO:0008168">
    <property type="term" value="F:methyltransferase activity"/>
    <property type="evidence" value="ECO:0007669"/>
    <property type="project" value="UniProtKB-KW"/>
</dbReference>
<dbReference type="Gene3D" id="3.40.50.150">
    <property type="entry name" value="Vaccinia Virus protein VP39"/>
    <property type="match status" value="1"/>
</dbReference>
<dbReference type="NCBIfam" id="TIGR01444">
    <property type="entry name" value="fkbM_fam"/>
    <property type="match status" value="1"/>
</dbReference>
<organism evidence="2 3">
    <name type="scientific">Candidatus Litorirhabdus singularis</name>
    <dbReference type="NCBI Taxonomy" id="2518993"/>
    <lineage>
        <taxon>Bacteria</taxon>
        <taxon>Pseudomonadati</taxon>
        <taxon>Pseudomonadota</taxon>
        <taxon>Gammaproteobacteria</taxon>
        <taxon>Cellvibrionales</taxon>
        <taxon>Halieaceae</taxon>
        <taxon>Candidatus Litorirhabdus</taxon>
    </lineage>
</organism>
<dbReference type="RefSeq" id="WP_279245714.1">
    <property type="nucleotide sequence ID" value="NZ_SHNN01000002.1"/>
</dbReference>
<sequence>MTHDKPVRSMVDSFPLRVTGVNAGLRLYVHEKTDIHVSRQIREHGIWEAFETELVVRLLGPGQCFLDVGANIGYYSVLAAHLVGPQGRVVAFEPEPANFALLQDNIQLNQLTQATAVAAALAATSGTARLHLNLENRGDHQLFPQDETRESLQVQLLNGAEYLSTHGLLPDLVKIDTQGAESAVVAGLMPVLKTVGAGLRLIVELTPAALRAADSSGRELVELLAQLGLPFHIIDHIEHRLVATPEADLALWCDNVDSVPEDQGFMNILVGEV</sequence>
<evidence type="ECO:0000313" key="3">
    <source>
        <dbReference type="Proteomes" id="UP001143362"/>
    </source>
</evidence>
<accession>A0ABT3THB8</accession>
<dbReference type="PANTHER" id="PTHR34203">
    <property type="entry name" value="METHYLTRANSFERASE, FKBM FAMILY PROTEIN"/>
    <property type="match status" value="1"/>
</dbReference>
<dbReference type="InterPro" id="IPR052514">
    <property type="entry name" value="SAM-dependent_MTase"/>
</dbReference>
<proteinExistence type="predicted"/>
<dbReference type="Proteomes" id="UP001143362">
    <property type="component" value="Unassembled WGS sequence"/>
</dbReference>
<keyword evidence="2" id="KW-0489">Methyltransferase</keyword>
<evidence type="ECO:0000259" key="1">
    <source>
        <dbReference type="Pfam" id="PF05050"/>
    </source>
</evidence>
<feature type="domain" description="Methyltransferase FkbM" evidence="1">
    <location>
        <begin position="67"/>
        <end position="227"/>
    </location>
</feature>
<comment type="caution">
    <text evidence="2">The sequence shown here is derived from an EMBL/GenBank/DDBJ whole genome shotgun (WGS) entry which is preliminary data.</text>
</comment>